<gene>
    <name evidence="2" type="ORF">SAMN04488058_11456</name>
</gene>
<proteinExistence type="predicted"/>
<protein>
    <submittedName>
        <fullName evidence="2">Uncharacterized protein</fullName>
    </submittedName>
</protein>
<dbReference type="STRING" id="856736.SAMN04488058_11456"/>
<feature type="region of interest" description="Disordered" evidence="1">
    <location>
        <begin position="87"/>
        <end position="117"/>
    </location>
</feature>
<organism evidence="2 3">
    <name type="scientific">Deinococcus reticulitermitis</name>
    <dbReference type="NCBI Taxonomy" id="856736"/>
    <lineage>
        <taxon>Bacteria</taxon>
        <taxon>Thermotogati</taxon>
        <taxon>Deinococcota</taxon>
        <taxon>Deinococci</taxon>
        <taxon>Deinococcales</taxon>
        <taxon>Deinococcaceae</taxon>
        <taxon>Deinococcus</taxon>
    </lineage>
</organism>
<evidence type="ECO:0000313" key="2">
    <source>
        <dbReference type="EMBL" id="SEJ68721.1"/>
    </source>
</evidence>
<accession>A0A1H7ASW2</accession>
<evidence type="ECO:0000256" key="1">
    <source>
        <dbReference type="SAM" id="MobiDB-lite"/>
    </source>
</evidence>
<dbReference type="EMBL" id="FNZA01000014">
    <property type="protein sequence ID" value="SEJ68721.1"/>
    <property type="molecule type" value="Genomic_DNA"/>
</dbReference>
<dbReference type="AlphaFoldDB" id="A0A1H7ASW2"/>
<keyword evidence="3" id="KW-1185">Reference proteome</keyword>
<evidence type="ECO:0000313" key="3">
    <source>
        <dbReference type="Proteomes" id="UP000199223"/>
    </source>
</evidence>
<dbReference type="RefSeq" id="WP_092265138.1">
    <property type="nucleotide sequence ID" value="NZ_FNZA01000014.1"/>
</dbReference>
<sequence length="128" mass="13890">MHPERLTVTALAEWIHLAFLHDRYGAPGEVYPAERRAIAAHLEGQPERRLAVRAAWHELLRQSGSVPHGQAKVTDAEAWFGAEFVRLGAGSSPQGTGAAGSTPEEQPEPTQDRGLGRVRGLLQRLALA</sequence>
<name>A0A1H7ASW2_9DEIO</name>
<dbReference type="Proteomes" id="UP000199223">
    <property type="component" value="Unassembled WGS sequence"/>
</dbReference>
<reference evidence="3" key="1">
    <citation type="submission" date="2016-10" db="EMBL/GenBank/DDBJ databases">
        <authorList>
            <person name="Varghese N."/>
            <person name="Submissions S."/>
        </authorList>
    </citation>
    <scope>NUCLEOTIDE SEQUENCE [LARGE SCALE GENOMIC DNA]</scope>
    <source>
        <strain evidence="3">CGMCC 1.10218</strain>
    </source>
</reference>